<evidence type="ECO:0000313" key="3">
    <source>
        <dbReference type="Proteomes" id="UP001416393"/>
    </source>
</evidence>
<proteinExistence type="predicted"/>
<dbReference type="Gene3D" id="2.160.20.10">
    <property type="entry name" value="Single-stranded right-handed beta-helix, Pectin lyase-like"/>
    <property type="match status" value="1"/>
</dbReference>
<keyword evidence="3" id="KW-1185">Reference proteome</keyword>
<feature type="signal peptide" evidence="1">
    <location>
        <begin position="1"/>
        <end position="26"/>
    </location>
</feature>
<dbReference type="RefSeq" id="WP_346240733.1">
    <property type="nucleotide sequence ID" value="NZ_JAZHYP010000002.1"/>
</dbReference>
<evidence type="ECO:0000256" key="1">
    <source>
        <dbReference type="SAM" id="SignalP"/>
    </source>
</evidence>
<reference evidence="2 3" key="1">
    <citation type="submission" date="2024-01" db="EMBL/GenBank/DDBJ databases">
        <title>Mariniflexile litorale sp. nov., isolated from the shallow sediments of the Sea of Japan.</title>
        <authorList>
            <person name="Romanenko L."/>
            <person name="Bystritskaya E."/>
            <person name="Isaeva M."/>
        </authorList>
    </citation>
    <scope>NUCLEOTIDE SEQUENCE [LARGE SCALE GENOMIC DNA]</scope>
    <source>
        <strain evidence="2 3">KCTC 32427</strain>
    </source>
</reference>
<dbReference type="Proteomes" id="UP001416393">
    <property type="component" value="Unassembled WGS sequence"/>
</dbReference>
<name>A0ABV0AB21_9FLAO</name>
<organism evidence="2 3">
    <name type="scientific">Mariniflexile soesokkakense</name>
    <dbReference type="NCBI Taxonomy" id="1343160"/>
    <lineage>
        <taxon>Bacteria</taxon>
        <taxon>Pseudomonadati</taxon>
        <taxon>Bacteroidota</taxon>
        <taxon>Flavobacteriia</taxon>
        <taxon>Flavobacteriales</taxon>
        <taxon>Flavobacteriaceae</taxon>
        <taxon>Mariniflexile</taxon>
    </lineage>
</organism>
<dbReference type="EMBL" id="JAZHYP010000002">
    <property type="protein sequence ID" value="MEN3323161.1"/>
    <property type="molecule type" value="Genomic_DNA"/>
</dbReference>
<evidence type="ECO:0000313" key="2">
    <source>
        <dbReference type="EMBL" id="MEN3323161.1"/>
    </source>
</evidence>
<keyword evidence="1" id="KW-0732">Signal</keyword>
<protein>
    <submittedName>
        <fullName evidence="2">Uncharacterized protein</fullName>
    </submittedName>
</protein>
<dbReference type="InterPro" id="IPR012334">
    <property type="entry name" value="Pectin_lyas_fold"/>
</dbReference>
<comment type="caution">
    <text evidence="2">The sequence shown here is derived from an EMBL/GenBank/DDBJ whole genome shotgun (WGS) entry which is preliminary data.</text>
</comment>
<feature type="chain" id="PRO_5046199776" evidence="1">
    <location>
        <begin position="27"/>
        <end position="850"/>
    </location>
</feature>
<gene>
    <name evidence="2" type="ORF">VP395_05445</name>
</gene>
<accession>A0ABV0AB21</accession>
<sequence>MFLNKLSKVLLLSLVLFQCHFLPVFAQQHKGDLYEDLEFKGSHIIYKGEVIKLGPQAFFIDGQLSNKEVSKHNYVYNSINEASKHLANGTEASPMVLYIAPWVYWVDNPDDPEIRLPKENENTPFGLEITCEWLKFQGLTNNPENVIIACNRGQTMGAKGNFTMLNIKGDGTCAENITFGNYCNIDLVYPLNPELNREKRGSAIVQAQLIFSNGDKVLARNTRFISRLNLGPFWGSKRTLFERCHFESTDDALNGSAVYLNCTFGIYSSKPFGGTRGTGAVFLNSDIESFCRDNQYFVKGHGPVTTVDTRFSAKDLNYIGWRDIPDTEARYYQYNVSLNTNPIFIGKDDAFATVDMTNKNILNAYRFEYKNKVVYNTYNLLRGHDDWDPMGIKNIVVEAEKATGNNYTNVPTLLTISPTQKTLETGKDNLLLKPTVHRFGNFEFQEEKVFWDLASEYKSLVKLEVKEDGTCLVIPTSNNNETKQVVITAYTDSGLESACVLYIAPSFIDPPSFTKLPEISKPKDGVLQLNYVLDMSFEDQSLITWYRCNDAQGNHPIEIAVSRFNKPLKTYELSTGDIGYYIMASVSPKHVRCDAGLAKTTLFKKVISAKDIKKSANILIPNLENMSAKYQPEVLSGFWVLDSYAPLDTQEFNWESDNSRDPWYYGEGVNGAANNLGFVQNTKGARMRYTPVGKAFGAMKISFTAIPSKTAGQGFSSARAQYMDVGIKMDIKQMNGYALRLIRTTKYSDATDFVLMKYENGNATPISEPVSTSCYRPNCKITVELKNNKLIVHAENTEEYFTEHDNSEVVKVVDIQAEVTPNNYGGLSFQHTGTVGSGATLIKDLKIEWF</sequence>